<gene>
    <name evidence="2" type="ORF">EGH25_11590</name>
</gene>
<dbReference type="Proteomes" id="UP001149411">
    <property type="component" value="Unassembled WGS sequence"/>
</dbReference>
<sequence length="126" mass="14755">MSKARYRRTLEIRNEPPEDTRQEFREKLEDLQNDDTPNPDDMHVLNVTGKQLHRLTSTKNVELIRAVSDHQPDSINELAEKLERGYKEVHRNVSQLEEMGVLELEQDGRSKKPVFGYDEIDIQISL</sequence>
<comment type="caution">
    <text evidence="2">The sequence shown here is derived from an EMBL/GenBank/DDBJ whole genome shotgun (WGS) entry which is preliminary data.</text>
</comment>
<dbReference type="AlphaFoldDB" id="A0A9Q4C6H8"/>
<name>A0A9Q4C6H8_9EURY</name>
<evidence type="ECO:0000313" key="2">
    <source>
        <dbReference type="EMBL" id="MCX2819992.1"/>
    </source>
</evidence>
<dbReference type="InterPro" id="IPR036388">
    <property type="entry name" value="WH-like_DNA-bd_sf"/>
</dbReference>
<dbReference type="RefSeq" id="WP_266088760.1">
    <property type="nucleotide sequence ID" value="NZ_RKLV01000015.1"/>
</dbReference>
<keyword evidence="3" id="KW-1185">Reference proteome</keyword>
<accession>A0A9Q4C6H8</accession>
<reference evidence="2" key="1">
    <citation type="submission" date="2022-09" db="EMBL/GenBank/DDBJ databases">
        <title>Haloadaptaus new haloarchaeum isolated from saline soil.</title>
        <authorList>
            <person name="Duran-Viseras A."/>
            <person name="Sanchez-Porro C."/>
            <person name="Ventosa A."/>
        </authorList>
    </citation>
    <scope>NUCLEOTIDE SEQUENCE</scope>
    <source>
        <strain evidence="2">F3-133</strain>
    </source>
</reference>
<proteinExistence type="predicted"/>
<organism evidence="2 3">
    <name type="scientific">Halorutilus salinus</name>
    <dbReference type="NCBI Taxonomy" id="2487751"/>
    <lineage>
        <taxon>Archaea</taxon>
        <taxon>Methanobacteriati</taxon>
        <taxon>Methanobacteriota</taxon>
        <taxon>Stenosarchaea group</taxon>
        <taxon>Halobacteria</taxon>
        <taxon>Halorutilales</taxon>
        <taxon>Halorutilaceae</taxon>
        <taxon>Halorutilus</taxon>
    </lineage>
</organism>
<dbReference type="Pfam" id="PF25212">
    <property type="entry name" value="HVO_A0114"/>
    <property type="match status" value="1"/>
</dbReference>
<dbReference type="SUPFAM" id="SSF46785">
    <property type="entry name" value="Winged helix' DNA-binding domain"/>
    <property type="match status" value="1"/>
</dbReference>
<evidence type="ECO:0000256" key="1">
    <source>
        <dbReference type="SAM" id="MobiDB-lite"/>
    </source>
</evidence>
<dbReference type="InterPro" id="IPR036390">
    <property type="entry name" value="WH_DNA-bd_sf"/>
</dbReference>
<feature type="compositionally biased region" description="Basic and acidic residues" evidence="1">
    <location>
        <begin position="8"/>
        <end position="30"/>
    </location>
</feature>
<evidence type="ECO:0000313" key="3">
    <source>
        <dbReference type="Proteomes" id="UP001149411"/>
    </source>
</evidence>
<dbReference type="Gene3D" id="1.10.10.10">
    <property type="entry name" value="Winged helix-like DNA-binding domain superfamily/Winged helix DNA-binding domain"/>
    <property type="match status" value="1"/>
</dbReference>
<dbReference type="EMBL" id="RKLV01000015">
    <property type="protein sequence ID" value="MCX2819992.1"/>
    <property type="molecule type" value="Genomic_DNA"/>
</dbReference>
<protein>
    <submittedName>
        <fullName evidence="2">Transcriptional regulator</fullName>
    </submittedName>
</protein>
<feature type="region of interest" description="Disordered" evidence="1">
    <location>
        <begin position="1"/>
        <end position="41"/>
    </location>
</feature>